<evidence type="ECO:0000313" key="6">
    <source>
        <dbReference type="EMBL" id="EJK71008.1"/>
    </source>
</evidence>
<dbReference type="PANTHER" id="PTHR22761:SF10">
    <property type="entry name" value="GH13992P"/>
    <property type="match status" value="1"/>
</dbReference>
<dbReference type="eggNOG" id="ENOG502RWYM">
    <property type="taxonomic scope" value="Eukaryota"/>
</dbReference>
<dbReference type="GO" id="GO:0009898">
    <property type="term" value="C:cytoplasmic side of plasma membrane"/>
    <property type="evidence" value="ECO:0007669"/>
    <property type="project" value="TreeGrafter"/>
</dbReference>
<proteinExistence type="inferred from homology"/>
<feature type="compositionally biased region" description="Basic and acidic residues" evidence="5">
    <location>
        <begin position="601"/>
        <end position="610"/>
    </location>
</feature>
<reference evidence="6 7" key="1">
    <citation type="journal article" date="2012" name="Genome Biol.">
        <title>Genome and low-iron response of an oceanic diatom adapted to chronic iron limitation.</title>
        <authorList>
            <person name="Lommer M."/>
            <person name="Specht M."/>
            <person name="Roy A.S."/>
            <person name="Kraemer L."/>
            <person name="Andreson R."/>
            <person name="Gutowska M.A."/>
            <person name="Wolf J."/>
            <person name="Bergner S.V."/>
            <person name="Schilhabel M.B."/>
            <person name="Klostermeier U.C."/>
            <person name="Beiko R.G."/>
            <person name="Rosenstiel P."/>
            <person name="Hippler M."/>
            <person name="Laroche J."/>
        </authorList>
    </citation>
    <scope>NUCLEOTIDE SEQUENCE [LARGE SCALE GENOMIC DNA]</scope>
    <source>
        <strain evidence="6 7">CCMP1005</strain>
    </source>
</reference>
<accession>K0SX56</accession>
<dbReference type="OMA" id="HSEYEDE"/>
<keyword evidence="4" id="KW-0175">Coiled coil</keyword>
<comment type="subcellular location">
    <subcellularLocation>
        <location evidence="1">Endosome</location>
    </subcellularLocation>
</comment>
<evidence type="ECO:0000256" key="1">
    <source>
        <dbReference type="ARBA" id="ARBA00004177"/>
    </source>
</evidence>
<gene>
    <name evidence="6" type="ORF">THAOC_07590</name>
</gene>
<dbReference type="AlphaFoldDB" id="K0SX56"/>
<feature type="compositionally biased region" description="Basic and acidic residues" evidence="5">
    <location>
        <begin position="561"/>
        <end position="576"/>
    </location>
</feature>
<dbReference type="PANTHER" id="PTHR22761">
    <property type="entry name" value="CHARGED MULTIVESICULAR BODY PROTEIN"/>
    <property type="match status" value="1"/>
</dbReference>
<keyword evidence="7" id="KW-1185">Reference proteome</keyword>
<organism evidence="6 7">
    <name type="scientific">Thalassiosira oceanica</name>
    <name type="common">Marine diatom</name>
    <dbReference type="NCBI Taxonomy" id="159749"/>
    <lineage>
        <taxon>Eukaryota</taxon>
        <taxon>Sar</taxon>
        <taxon>Stramenopiles</taxon>
        <taxon>Ochrophyta</taxon>
        <taxon>Bacillariophyta</taxon>
        <taxon>Coscinodiscophyceae</taxon>
        <taxon>Thalassiosirophycidae</taxon>
        <taxon>Thalassiosirales</taxon>
        <taxon>Thalassiosiraceae</taxon>
        <taxon>Thalassiosira</taxon>
    </lineage>
</organism>
<feature type="compositionally biased region" description="Basic and acidic residues" evidence="5">
    <location>
        <begin position="582"/>
        <end position="592"/>
    </location>
</feature>
<feature type="region of interest" description="Disordered" evidence="5">
    <location>
        <begin position="560"/>
        <end position="610"/>
    </location>
</feature>
<feature type="coiled-coil region" evidence="4">
    <location>
        <begin position="401"/>
        <end position="428"/>
    </location>
</feature>
<dbReference type="EMBL" id="AGNL01007762">
    <property type="protein sequence ID" value="EJK71008.1"/>
    <property type="molecule type" value="Genomic_DNA"/>
</dbReference>
<name>K0SX56_THAOC</name>
<feature type="region of interest" description="Disordered" evidence="5">
    <location>
        <begin position="1"/>
        <end position="41"/>
    </location>
</feature>
<dbReference type="GO" id="GO:0006900">
    <property type="term" value="P:vesicle budding from membrane"/>
    <property type="evidence" value="ECO:0007669"/>
    <property type="project" value="TreeGrafter"/>
</dbReference>
<evidence type="ECO:0000256" key="3">
    <source>
        <dbReference type="ARBA" id="ARBA00022753"/>
    </source>
</evidence>
<dbReference type="OrthoDB" id="10250120at2759"/>
<dbReference type="GO" id="GO:0005771">
    <property type="term" value="C:multivesicular body"/>
    <property type="evidence" value="ECO:0007669"/>
    <property type="project" value="TreeGrafter"/>
</dbReference>
<dbReference type="InterPro" id="IPR005024">
    <property type="entry name" value="Snf7_fam"/>
</dbReference>
<dbReference type="Proteomes" id="UP000266841">
    <property type="component" value="Unassembled WGS sequence"/>
</dbReference>
<evidence type="ECO:0000256" key="4">
    <source>
        <dbReference type="SAM" id="Coils"/>
    </source>
</evidence>
<evidence type="ECO:0000313" key="7">
    <source>
        <dbReference type="Proteomes" id="UP000266841"/>
    </source>
</evidence>
<dbReference type="GO" id="GO:0032511">
    <property type="term" value="P:late endosome to vacuole transport via multivesicular body sorting pathway"/>
    <property type="evidence" value="ECO:0007669"/>
    <property type="project" value="TreeGrafter"/>
</dbReference>
<feature type="region of interest" description="Disordered" evidence="5">
    <location>
        <begin position="162"/>
        <end position="185"/>
    </location>
</feature>
<sequence length="610" mass="65970">MQGVGGPLLPAALEAIGEDPSTDPDPFLDAPSANDNDAESRATRRRRNFWLAAHELSCLKRASLHASAEATYDDAFSTSLDSHSSGDCNLSRRLELVRGDLTSEQVSCAMGKGCGECRAQSSQFRTAYCTQGGGAGGISSLDDYQIDTLAGLVASLLGSTPDGETTTANAEQDATNESSSWSTNPFSLARRGMNYVMERLVDVVEGEGNYTSGVAHHNYGEDDDDMYQAACDDVEDVDDAVQLKFGEASPIRDPGNRTEIICLPVVASTCRMILDYAQGPVDLEEVVSDESGIFRVRSDHGQVEKVMLYRNGMGASSLASFVRLAGAHFSRRDTNAKSMQLGEVLSNLPDRAMTLVIETLVKSNYAHLDGYVITLFPRGMTSNHEANKTSDEALFQIHSTKIAIQTRIRRLEADAQLAKQNAVKAKRSGTATLALTHMRRRKAALDEVDRCATILTNLDTSELSLERAKGDKQLIQTFSTLKIAMEGIRRESGVNSEDVHELMNDVREDAKMSSLSASAFGDAAFDIDEDELNAEFKLLEEECAIEACAIEACEIFPGGGGDDHAYPPSDSERGPDVKVGPKTKESSDDVHARVLAQTAGEDPKQKLELA</sequence>
<dbReference type="Pfam" id="PF03357">
    <property type="entry name" value="Snf7"/>
    <property type="match status" value="1"/>
</dbReference>
<evidence type="ECO:0000256" key="5">
    <source>
        <dbReference type="SAM" id="MobiDB-lite"/>
    </source>
</evidence>
<evidence type="ECO:0000256" key="2">
    <source>
        <dbReference type="ARBA" id="ARBA00006190"/>
    </source>
</evidence>
<keyword evidence="3" id="KW-0967">Endosome</keyword>
<dbReference type="GO" id="GO:0000815">
    <property type="term" value="C:ESCRT III complex"/>
    <property type="evidence" value="ECO:0007669"/>
    <property type="project" value="TreeGrafter"/>
</dbReference>
<comment type="caution">
    <text evidence="6">The sequence shown here is derived from an EMBL/GenBank/DDBJ whole genome shotgun (WGS) entry which is preliminary data.</text>
</comment>
<protein>
    <submittedName>
        <fullName evidence="6">Uncharacterized protein</fullName>
    </submittedName>
</protein>
<comment type="similarity">
    <text evidence="2">Belongs to the SNF7 family.</text>
</comment>